<keyword evidence="3" id="KW-1185">Reference proteome</keyword>
<evidence type="ECO:0000313" key="2">
    <source>
        <dbReference type="EMBL" id="RCN53723.1"/>
    </source>
</evidence>
<comment type="caution">
    <text evidence="2">The sequence shown here is derived from an EMBL/GenBank/DDBJ whole genome shotgun (WGS) entry which is preliminary data.</text>
</comment>
<dbReference type="AlphaFoldDB" id="A0A368HAU2"/>
<dbReference type="GO" id="GO:0016579">
    <property type="term" value="P:protein deubiquitination"/>
    <property type="evidence" value="ECO:0007669"/>
    <property type="project" value="InterPro"/>
</dbReference>
<dbReference type="InterPro" id="IPR038765">
    <property type="entry name" value="Papain-like_cys_pep_sf"/>
</dbReference>
<protein>
    <recommendedName>
        <fullName evidence="1">Peptidase C19 ubiquitin carboxyl-terminal hydrolase domain-containing protein</fullName>
    </recommendedName>
</protein>
<feature type="domain" description="Peptidase C19 ubiquitin carboxyl-terminal hydrolase" evidence="1">
    <location>
        <begin position="2"/>
        <end position="52"/>
    </location>
</feature>
<sequence>MTIGQFAPRFSGCAQQNSQELLAYVLDGLHEDLDRIKVKSYVPDDEKLERLEEQETKEFHINPVVKFTYTTKFPGSFLVLNCACTCTCVKCAINREKKAVLI</sequence>
<evidence type="ECO:0000313" key="3">
    <source>
        <dbReference type="Proteomes" id="UP000252519"/>
    </source>
</evidence>
<evidence type="ECO:0000259" key="1">
    <source>
        <dbReference type="Pfam" id="PF00443"/>
    </source>
</evidence>
<gene>
    <name evidence="2" type="ORF">ANCCAN_00217</name>
</gene>
<dbReference type="SUPFAM" id="SSF54001">
    <property type="entry name" value="Cysteine proteinases"/>
    <property type="match status" value="1"/>
</dbReference>
<dbReference type="EMBL" id="JOJR01000001">
    <property type="protein sequence ID" value="RCN53723.1"/>
    <property type="molecule type" value="Genomic_DNA"/>
</dbReference>
<dbReference type="STRING" id="29170.A0A368HAU2"/>
<dbReference type="Gene3D" id="3.90.70.10">
    <property type="entry name" value="Cysteine proteinases"/>
    <property type="match status" value="1"/>
</dbReference>
<dbReference type="GO" id="GO:0004843">
    <property type="term" value="F:cysteine-type deubiquitinase activity"/>
    <property type="evidence" value="ECO:0007669"/>
    <property type="project" value="InterPro"/>
</dbReference>
<name>A0A368HAU2_ANCCA</name>
<accession>A0A368HAU2</accession>
<proteinExistence type="predicted"/>
<dbReference type="OrthoDB" id="265776at2759"/>
<dbReference type="Proteomes" id="UP000252519">
    <property type="component" value="Unassembled WGS sequence"/>
</dbReference>
<dbReference type="InterPro" id="IPR001394">
    <property type="entry name" value="Peptidase_C19_UCH"/>
</dbReference>
<dbReference type="Pfam" id="PF00443">
    <property type="entry name" value="UCH"/>
    <property type="match status" value="1"/>
</dbReference>
<organism evidence="2 3">
    <name type="scientific">Ancylostoma caninum</name>
    <name type="common">Dog hookworm</name>
    <dbReference type="NCBI Taxonomy" id="29170"/>
    <lineage>
        <taxon>Eukaryota</taxon>
        <taxon>Metazoa</taxon>
        <taxon>Ecdysozoa</taxon>
        <taxon>Nematoda</taxon>
        <taxon>Chromadorea</taxon>
        <taxon>Rhabditida</taxon>
        <taxon>Rhabditina</taxon>
        <taxon>Rhabditomorpha</taxon>
        <taxon>Strongyloidea</taxon>
        <taxon>Ancylostomatidae</taxon>
        <taxon>Ancylostomatinae</taxon>
        <taxon>Ancylostoma</taxon>
    </lineage>
</organism>
<reference evidence="2 3" key="1">
    <citation type="submission" date="2014-10" db="EMBL/GenBank/DDBJ databases">
        <title>Draft genome of the hookworm Ancylostoma caninum.</title>
        <authorList>
            <person name="Mitreva M."/>
        </authorList>
    </citation>
    <scope>NUCLEOTIDE SEQUENCE [LARGE SCALE GENOMIC DNA]</scope>
    <source>
        <strain evidence="2 3">Baltimore</strain>
    </source>
</reference>